<name>A0A9X1FQ30_9FLAO</name>
<feature type="transmembrane region" description="Helical" evidence="1">
    <location>
        <begin position="20"/>
        <end position="37"/>
    </location>
</feature>
<sequence>MSQFWLYFTLGLEHVLDWQAYDHVLFIIVLCAAYTLASWKRLLALVSLFTLGHTLSLFLTHYEVVTVTAKWIEFLIPITIIFTGIYNIFNLKRGLKEKKAIVLFIVTLFFGLIHGFGFGRYFNQINDDKEVMPLIEFALGIELSQLIIVVFVMVLGYFMHTFFRFKQRDWIMVVSSIVIGMAIPMLIENWPF</sequence>
<reference evidence="2" key="1">
    <citation type="submission" date="2021-07" db="EMBL/GenBank/DDBJ databases">
        <title>Aureisphaera sp. CAU 1614 isolated from sea sediment.</title>
        <authorList>
            <person name="Kim W."/>
        </authorList>
    </citation>
    <scope>NUCLEOTIDE SEQUENCE</scope>
    <source>
        <strain evidence="2">CAU 1614</strain>
    </source>
</reference>
<dbReference type="RefSeq" id="WP_219053070.1">
    <property type="nucleotide sequence ID" value="NZ_JAHWDP010000004.1"/>
</dbReference>
<feature type="transmembrane region" description="Helical" evidence="1">
    <location>
        <begin position="134"/>
        <end position="158"/>
    </location>
</feature>
<keyword evidence="1" id="KW-0812">Transmembrane</keyword>
<dbReference type="Pfam" id="PF13795">
    <property type="entry name" value="HupE_UreJ_2"/>
    <property type="match status" value="1"/>
</dbReference>
<accession>A0A9X1FQ30</accession>
<evidence type="ECO:0000313" key="2">
    <source>
        <dbReference type="EMBL" id="MBW2938541.1"/>
    </source>
</evidence>
<proteinExistence type="predicted"/>
<protein>
    <submittedName>
        <fullName evidence="2">HupE/UreJ family protein</fullName>
    </submittedName>
</protein>
<feature type="transmembrane region" description="Helical" evidence="1">
    <location>
        <begin position="42"/>
        <end position="59"/>
    </location>
</feature>
<dbReference type="InterPro" id="IPR032809">
    <property type="entry name" value="Put_HupE_UreJ"/>
</dbReference>
<organism evidence="2 3">
    <name type="scientific">Halomarinibacterium sedimenti</name>
    <dbReference type="NCBI Taxonomy" id="2857106"/>
    <lineage>
        <taxon>Bacteria</taxon>
        <taxon>Pseudomonadati</taxon>
        <taxon>Bacteroidota</taxon>
        <taxon>Flavobacteriia</taxon>
        <taxon>Flavobacteriales</taxon>
        <taxon>Flavobacteriaceae</taxon>
        <taxon>Halomarinibacterium</taxon>
    </lineage>
</organism>
<feature type="transmembrane region" description="Helical" evidence="1">
    <location>
        <begin position="71"/>
        <end position="89"/>
    </location>
</feature>
<keyword evidence="1" id="KW-0472">Membrane</keyword>
<evidence type="ECO:0000256" key="1">
    <source>
        <dbReference type="SAM" id="Phobius"/>
    </source>
</evidence>
<gene>
    <name evidence="2" type="ORF">KXJ69_10510</name>
</gene>
<dbReference type="AlphaFoldDB" id="A0A9X1FQ30"/>
<feature type="transmembrane region" description="Helical" evidence="1">
    <location>
        <begin position="170"/>
        <end position="187"/>
    </location>
</feature>
<comment type="caution">
    <text evidence="2">The sequence shown here is derived from an EMBL/GenBank/DDBJ whole genome shotgun (WGS) entry which is preliminary data.</text>
</comment>
<keyword evidence="1" id="KW-1133">Transmembrane helix</keyword>
<feature type="transmembrane region" description="Helical" evidence="1">
    <location>
        <begin position="101"/>
        <end position="122"/>
    </location>
</feature>
<evidence type="ECO:0000313" key="3">
    <source>
        <dbReference type="Proteomes" id="UP001138686"/>
    </source>
</evidence>
<dbReference type="Proteomes" id="UP001138686">
    <property type="component" value="Unassembled WGS sequence"/>
</dbReference>
<keyword evidence="3" id="KW-1185">Reference proteome</keyword>
<dbReference type="EMBL" id="JAHWDP010000004">
    <property type="protein sequence ID" value="MBW2938541.1"/>
    <property type="molecule type" value="Genomic_DNA"/>
</dbReference>